<comment type="catalytic activity">
    <reaction evidence="1">
        <text>ATP + protein L-histidine = ADP + protein N-phospho-L-histidine.</text>
        <dbReference type="EC" id="2.7.13.3"/>
    </reaction>
</comment>
<dbReference type="InterPro" id="IPR003594">
    <property type="entry name" value="HATPase_dom"/>
</dbReference>
<evidence type="ECO:0000256" key="9">
    <source>
        <dbReference type="ARBA" id="ARBA00022777"/>
    </source>
</evidence>
<organism evidence="17 18">
    <name type="scientific">Megasphaera cerevisiae DSM 20462</name>
    <dbReference type="NCBI Taxonomy" id="1122219"/>
    <lineage>
        <taxon>Bacteria</taxon>
        <taxon>Bacillati</taxon>
        <taxon>Bacillota</taxon>
        <taxon>Negativicutes</taxon>
        <taxon>Veillonellales</taxon>
        <taxon>Veillonellaceae</taxon>
        <taxon>Megasphaera</taxon>
    </lineage>
</organism>
<dbReference type="InterPro" id="IPR003660">
    <property type="entry name" value="HAMP_dom"/>
</dbReference>
<dbReference type="PROSITE" id="PS50885">
    <property type="entry name" value="HAMP"/>
    <property type="match status" value="1"/>
</dbReference>
<evidence type="ECO:0000256" key="3">
    <source>
        <dbReference type="ARBA" id="ARBA00012438"/>
    </source>
</evidence>
<feature type="domain" description="HAMP" evidence="16">
    <location>
        <begin position="90"/>
        <end position="142"/>
    </location>
</feature>
<evidence type="ECO:0000256" key="10">
    <source>
        <dbReference type="ARBA" id="ARBA00022840"/>
    </source>
</evidence>
<reference evidence="17 18" key="1">
    <citation type="submission" date="2015-06" db="EMBL/GenBank/DDBJ databases">
        <title>Draft genome sequence of beer spoilage bacterium Megasphaera cerevisiae type strain 20462.</title>
        <authorList>
            <person name="Kutumbaka K."/>
            <person name="Pasmowitz J."/>
            <person name="Mategko J."/>
            <person name="Reyes D."/>
            <person name="Friedrich A."/>
            <person name="Han S."/>
            <person name="Martens-Habbena W."/>
            <person name="Neal-McKinney J."/>
            <person name="Janagama H.K."/>
            <person name="Nadala C."/>
            <person name="Samadpour M."/>
        </authorList>
    </citation>
    <scope>NUCLEOTIDE SEQUENCE [LARGE SCALE GENOMIC DNA]</scope>
    <source>
        <strain evidence="17 18">DSM 20462</strain>
    </source>
</reference>
<dbReference type="PANTHER" id="PTHR45528:SF1">
    <property type="entry name" value="SENSOR HISTIDINE KINASE CPXA"/>
    <property type="match status" value="1"/>
</dbReference>
<gene>
    <name evidence="17" type="ORF">AB840_01200</name>
</gene>
<proteinExistence type="predicted"/>
<dbReference type="RefSeq" id="WP_048512991.1">
    <property type="nucleotide sequence ID" value="NZ_FUXD01000009.1"/>
</dbReference>
<evidence type="ECO:0000256" key="12">
    <source>
        <dbReference type="ARBA" id="ARBA00023012"/>
    </source>
</evidence>
<dbReference type="InParanoid" id="A0A0J6WW64"/>
<sequence length="374" mass="42356">MRKCNSMVFRLTGMVFILLFLTIAVLLFLVNLQMDNHFTHYLQMNMLIGMERMAKGPAEEILMSSVHRSLIWVGLIMMLISVGISYVVVAQITRPLLELTEAVKTIRSGQLGRTVSIDRRDEVGILARTFNDMSIQLKRNDTMRRHLFANIAHELRTPLTIVQGNLEGLVDDVIPADKSIFLSMEDEVLRLNRLVQDLRDLSLAEINELVLHKKESNVNILLQRAVSMLRPLTDEKELMVTVNLDDAIPLLYIDTDRINQVIYNILNNAIRYIDRGRAIYIETQLIRNMSVPSVRILIADTGNGIAPEDMPHIFQYFYRGEKSRSRKSGGSGIGLALARQFVLCHGGSIRAESQMGKGTTFYIILPVNKDTSVS</sequence>
<keyword evidence="10" id="KW-0067">ATP-binding</keyword>
<dbReference type="Gene3D" id="3.30.565.10">
    <property type="entry name" value="Histidine kinase-like ATPase, C-terminal domain"/>
    <property type="match status" value="1"/>
</dbReference>
<dbReference type="InterPro" id="IPR004358">
    <property type="entry name" value="Sig_transdc_His_kin-like_C"/>
</dbReference>
<dbReference type="SMART" id="SM00387">
    <property type="entry name" value="HATPase_c"/>
    <property type="match status" value="1"/>
</dbReference>
<dbReference type="PATRIC" id="fig|1122219.3.peg.272"/>
<name>A0A0J6WW64_9FIRM</name>
<dbReference type="SMART" id="SM00388">
    <property type="entry name" value="HisKA"/>
    <property type="match status" value="1"/>
</dbReference>
<keyword evidence="12" id="KW-0902">Two-component regulatory system</keyword>
<dbReference type="GO" id="GO:0005524">
    <property type="term" value="F:ATP binding"/>
    <property type="evidence" value="ECO:0007669"/>
    <property type="project" value="UniProtKB-KW"/>
</dbReference>
<dbReference type="Pfam" id="PF00512">
    <property type="entry name" value="HisKA"/>
    <property type="match status" value="1"/>
</dbReference>
<evidence type="ECO:0000256" key="5">
    <source>
        <dbReference type="ARBA" id="ARBA00022553"/>
    </source>
</evidence>
<keyword evidence="6" id="KW-0808">Transferase</keyword>
<comment type="caution">
    <text evidence="17">The sequence shown here is derived from an EMBL/GenBank/DDBJ whole genome shotgun (WGS) entry which is preliminary data.</text>
</comment>
<dbReference type="PROSITE" id="PS50109">
    <property type="entry name" value="HIS_KIN"/>
    <property type="match status" value="1"/>
</dbReference>
<dbReference type="Pfam" id="PF02518">
    <property type="entry name" value="HATPase_c"/>
    <property type="match status" value="1"/>
</dbReference>
<dbReference type="SUPFAM" id="SSF158472">
    <property type="entry name" value="HAMP domain-like"/>
    <property type="match status" value="1"/>
</dbReference>
<dbReference type="EC" id="2.7.13.3" evidence="3"/>
<dbReference type="InterPro" id="IPR005467">
    <property type="entry name" value="His_kinase_dom"/>
</dbReference>
<dbReference type="CDD" id="cd06225">
    <property type="entry name" value="HAMP"/>
    <property type="match status" value="1"/>
</dbReference>
<evidence type="ECO:0000256" key="6">
    <source>
        <dbReference type="ARBA" id="ARBA00022679"/>
    </source>
</evidence>
<protein>
    <recommendedName>
        <fullName evidence="3">histidine kinase</fullName>
        <ecNumber evidence="3">2.7.13.3</ecNumber>
    </recommendedName>
</protein>
<evidence type="ECO:0000256" key="1">
    <source>
        <dbReference type="ARBA" id="ARBA00000085"/>
    </source>
</evidence>
<dbReference type="EMBL" id="LEKT01000002">
    <property type="protein sequence ID" value="KMO87770.1"/>
    <property type="molecule type" value="Genomic_DNA"/>
</dbReference>
<feature type="transmembrane region" description="Helical" evidence="14">
    <location>
        <begin position="70"/>
        <end position="89"/>
    </location>
</feature>
<keyword evidence="9 17" id="KW-0418">Kinase</keyword>
<dbReference type="AlphaFoldDB" id="A0A0J6WW64"/>
<accession>A0A0J6WW64</accession>
<feature type="domain" description="Histidine kinase" evidence="15">
    <location>
        <begin position="150"/>
        <end position="369"/>
    </location>
</feature>
<dbReference type="InterPro" id="IPR050398">
    <property type="entry name" value="HssS/ArlS-like"/>
</dbReference>
<evidence type="ECO:0000313" key="18">
    <source>
        <dbReference type="Proteomes" id="UP000036503"/>
    </source>
</evidence>
<evidence type="ECO:0000259" key="16">
    <source>
        <dbReference type="PROSITE" id="PS50885"/>
    </source>
</evidence>
<dbReference type="Gene3D" id="1.10.287.130">
    <property type="match status" value="1"/>
</dbReference>
<keyword evidence="4" id="KW-1003">Cell membrane</keyword>
<dbReference type="Proteomes" id="UP000036503">
    <property type="component" value="Unassembled WGS sequence"/>
</dbReference>
<dbReference type="Pfam" id="PF00672">
    <property type="entry name" value="HAMP"/>
    <property type="match status" value="1"/>
</dbReference>
<keyword evidence="13 14" id="KW-0472">Membrane</keyword>
<dbReference type="InterPro" id="IPR036097">
    <property type="entry name" value="HisK_dim/P_sf"/>
</dbReference>
<evidence type="ECO:0000256" key="11">
    <source>
        <dbReference type="ARBA" id="ARBA00022989"/>
    </source>
</evidence>
<dbReference type="CDD" id="cd00082">
    <property type="entry name" value="HisKA"/>
    <property type="match status" value="1"/>
</dbReference>
<feature type="transmembrane region" description="Helical" evidence="14">
    <location>
        <begin position="7"/>
        <end position="30"/>
    </location>
</feature>
<dbReference type="InterPro" id="IPR003661">
    <property type="entry name" value="HisK_dim/P_dom"/>
</dbReference>
<dbReference type="GO" id="GO:0005886">
    <property type="term" value="C:plasma membrane"/>
    <property type="evidence" value="ECO:0007669"/>
    <property type="project" value="UniProtKB-SubCell"/>
</dbReference>
<comment type="subcellular location">
    <subcellularLocation>
        <location evidence="2">Cell membrane</location>
        <topology evidence="2">Multi-pass membrane protein</topology>
    </subcellularLocation>
</comment>
<evidence type="ECO:0000256" key="7">
    <source>
        <dbReference type="ARBA" id="ARBA00022692"/>
    </source>
</evidence>
<keyword evidence="8" id="KW-0547">Nucleotide-binding</keyword>
<dbReference type="SUPFAM" id="SSF55874">
    <property type="entry name" value="ATPase domain of HSP90 chaperone/DNA topoisomerase II/histidine kinase"/>
    <property type="match status" value="1"/>
</dbReference>
<dbReference type="OrthoDB" id="335833at2"/>
<keyword evidence="11 14" id="KW-1133">Transmembrane helix</keyword>
<evidence type="ECO:0000313" key="17">
    <source>
        <dbReference type="EMBL" id="KMO87770.1"/>
    </source>
</evidence>
<dbReference type="SMART" id="SM00304">
    <property type="entry name" value="HAMP"/>
    <property type="match status" value="1"/>
</dbReference>
<dbReference type="PRINTS" id="PR00344">
    <property type="entry name" value="BCTRLSENSOR"/>
</dbReference>
<dbReference type="InterPro" id="IPR036890">
    <property type="entry name" value="HATPase_C_sf"/>
</dbReference>
<dbReference type="SUPFAM" id="SSF47384">
    <property type="entry name" value="Homodimeric domain of signal transducing histidine kinase"/>
    <property type="match status" value="1"/>
</dbReference>
<dbReference type="GO" id="GO:0000155">
    <property type="term" value="F:phosphorelay sensor kinase activity"/>
    <property type="evidence" value="ECO:0007669"/>
    <property type="project" value="InterPro"/>
</dbReference>
<dbReference type="Gene3D" id="6.10.340.10">
    <property type="match status" value="1"/>
</dbReference>
<evidence type="ECO:0000256" key="4">
    <source>
        <dbReference type="ARBA" id="ARBA00022475"/>
    </source>
</evidence>
<evidence type="ECO:0000256" key="8">
    <source>
        <dbReference type="ARBA" id="ARBA00022741"/>
    </source>
</evidence>
<evidence type="ECO:0000259" key="15">
    <source>
        <dbReference type="PROSITE" id="PS50109"/>
    </source>
</evidence>
<evidence type="ECO:0000256" key="13">
    <source>
        <dbReference type="ARBA" id="ARBA00023136"/>
    </source>
</evidence>
<dbReference type="PANTHER" id="PTHR45528">
    <property type="entry name" value="SENSOR HISTIDINE KINASE CPXA"/>
    <property type="match status" value="1"/>
</dbReference>
<dbReference type="FunCoup" id="A0A0J6WW64">
    <property type="interactions" value="63"/>
</dbReference>
<keyword evidence="7 14" id="KW-0812">Transmembrane</keyword>
<keyword evidence="18" id="KW-1185">Reference proteome</keyword>
<keyword evidence="5" id="KW-0597">Phosphoprotein</keyword>
<dbReference type="STRING" id="39029.BSR42_06710"/>
<evidence type="ECO:0000256" key="14">
    <source>
        <dbReference type="SAM" id="Phobius"/>
    </source>
</evidence>
<dbReference type="FunFam" id="3.30.565.10:FF:000006">
    <property type="entry name" value="Sensor histidine kinase WalK"/>
    <property type="match status" value="1"/>
</dbReference>
<evidence type="ECO:0000256" key="2">
    <source>
        <dbReference type="ARBA" id="ARBA00004651"/>
    </source>
</evidence>